<dbReference type="Proteomes" id="UP000578686">
    <property type="component" value="Unassembled WGS sequence"/>
</dbReference>
<dbReference type="AlphaFoldDB" id="A0A7X6HXT0"/>
<protein>
    <submittedName>
        <fullName evidence="3">Pilus assembly protein</fullName>
    </submittedName>
</protein>
<evidence type="ECO:0000259" key="2">
    <source>
        <dbReference type="Pfam" id="PF07811"/>
    </source>
</evidence>
<accession>A0A7X6HXT0</accession>
<reference evidence="3 4" key="1">
    <citation type="submission" date="2020-03" db="EMBL/GenBank/DDBJ databases">
        <title>Draft genome of Streptomyces sp. ventii, isolated from the Axial Seamount in the Pacific Ocean, and resequencing of the two type strains Streptomyces lonarensis strain NCL 716 and Streptomyces bohaiensis strain 11A07.</title>
        <authorList>
            <person name="Loughran R.M."/>
            <person name="Pfannmuller K.M."/>
            <person name="Wasson B.J."/>
            <person name="Deadmond M.C."/>
            <person name="Paddock B.E."/>
            <person name="Koyack M.J."/>
            <person name="Gallegos D.A."/>
            <person name="Mitchell E.A."/>
            <person name="Ushijima B."/>
            <person name="Saw J.H."/>
            <person name="Mcphail K.L."/>
            <person name="Videau P."/>
        </authorList>
    </citation>
    <scope>NUCLEOTIDE SEQUENCE [LARGE SCALE GENOMIC DNA]</scope>
    <source>
        <strain evidence="3 4">NCL716</strain>
    </source>
</reference>
<organism evidence="3 4">
    <name type="scientific">Streptomyces lonarensis</name>
    <dbReference type="NCBI Taxonomy" id="700599"/>
    <lineage>
        <taxon>Bacteria</taxon>
        <taxon>Bacillati</taxon>
        <taxon>Actinomycetota</taxon>
        <taxon>Actinomycetes</taxon>
        <taxon>Kitasatosporales</taxon>
        <taxon>Streptomycetaceae</taxon>
        <taxon>Streptomyces</taxon>
    </lineage>
</organism>
<evidence type="ECO:0000256" key="1">
    <source>
        <dbReference type="SAM" id="Phobius"/>
    </source>
</evidence>
<feature type="non-terminal residue" evidence="3">
    <location>
        <position position="1"/>
    </location>
</feature>
<feature type="transmembrane region" description="Helical" evidence="1">
    <location>
        <begin position="6"/>
        <end position="26"/>
    </location>
</feature>
<name>A0A7X6HXT0_9ACTN</name>
<comment type="caution">
    <text evidence="3">The sequence shown here is derived from an EMBL/GenBank/DDBJ whole genome shotgun (WGS) entry which is preliminary data.</text>
</comment>
<evidence type="ECO:0000313" key="3">
    <source>
        <dbReference type="EMBL" id="NJQ04650.1"/>
    </source>
</evidence>
<sequence length="27" mass="2948">RDDSGASAVEFVMLTPIMFFLIFGAGR</sequence>
<evidence type="ECO:0000313" key="4">
    <source>
        <dbReference type="Proteomes" id="UP000578686"/>
    </source>
</evidence>
<gene>
    <name evidence="3" type="ORF">HCN56_03395</name>
</gene>
<feature type="domain" description="TadE-like" evidence="2">
    <location>
        <begin position="5"/>
        <end position="25"/>
    </location>
</feature>
<dbReference type="Pfam" id="PF07811">
    <property type="entry name" value="TadE"/>
    <property type="match status" value="1"/>
</dbReference>
<keyword evidence="1" id="KW-1133">Transmembrane helix</keyword>
<keyword evidence="1" id="KW-0812">Transmembrane</keyword>
<keyword evidence="1" id="KW-0472">Membrane</keyword>
<dbReference type="EMBL" id="JAAVJD010000011">
    <property type="protein sequence ID" value="NJQ04650.1"/>
    <property type="molecule type" value="Genomic_DNA"/>
</dbReference>
<dbReference type="RefSeq" id="WP_209312301.1">
    <property type="nucleotide sequence ID" value="NZ_JAAVJD010000011.1"/>
</dbReference>
<keyword evidence="4" id="KW-1185">Reference proteome</keyword>
<proteinExistence type="predicted"/>
<dbReference type="InterPro" id="IPR012495">
    <property type="entry name" value="TadE-like_dom"/>
</dbReference>